<reference evidence="6 7" key="1">
    <citation type="submission" date="2015-04" db="EMBL/GenBank/DDBJ databases">
        <authorList>
            <person name="Syromyatnikov M.Y."/>
            <person name="Popov V.N."/>
        </authorList>
    </citation>
    <scope>NUCLEOTIDE SEQUENCE [LARGE SCALE GENOMIC DNA]</scope>
</reference>
<evidence type="ECO:0000313" key="7">
    <source>
        <dbReference type="Proteomes" id="UP000183832"/>
    </source>
</evidence>
<gene>
    <name evidence="6" type="ORF">CLUMA_CG003079</name>
</gene>
<dbReference type="PRINTS" id="PR00722">
    <property type="entry name" value="CHYMOTRYPSIN"/>
</dbReference>
<dbReference type="Proteomes" id="UP000183832">
    <property type="component" value="Unassembled WGS sequence"/>
</dbReference>
<dbReference type="CDD" id="cd00190">
    <property type="entry name" value="Tryp_SPc"/>
    <property type="match status" value="1"/>
</dbReference>
<evidence type="ECO:0000313" key="6">
    <source>
        <dbReference type="EMBL" id="CRK89320.1"/>
    </source>
</evidence>
<keyword evidence="7" id="KW-1185">Reference proteome</keyword>
<proteinExistence type="inferred from homology"/>
<feature type="domain" description="Peptidase S1" evidence="5">
    <location>
        <begin position="153"/>
        <end position="386"/>
    </location>
</feature>
<keyword evidence="4" id="KW-0732">Signal</keyword>
<feature type="chain" id="PRO_5012294807" evidence="4">
    <location>
        <begin position="17"/>
        <end position="394"/>
    </location>
</feature>
<dbReference type="GO" id="GO:0006508">
    <property type="term" value="P:proteolysis"/>
    <property type="evidence" value="ECO:0007669"/>
    <property type="project" value="InterPro"/>
</dbReference>
<evidence type="ECO:0000256" key="3">
    <source>
        <dbReference type="ARBA" id="ARBA00024195"/>
    </source>
</evidence>
<protein>
    <submittedName>
        <fullName evidence="6">CLUMA_CG003079, isoform A</fullName>
    </submittedName>
</protein>
<evidence type="ECO:0000256" key="2">
    <source>
        <dbReference type="ARBA" id="ARBA00023180"/>
    </source>
</evidence>
<dbReference type="FunFam" id="2.40.10.10:FF:000068">
    <property type="entry name" value="transmembrane protease serine 2"/>
    <property type="match status" value="1"/>
</dbReference>
<dbReference type="SUPFAM" id="SSF50494">
    <property type="entry name" value="Trypsin-like serine proteases"/>
    <property type="match status" value="1"/>
</dbReference>
<keyword evidence="2" id="KW-0325">Glycoprotein</keyword>
<dbReference type="InterPro" id="IPR009003">
    <property type="entry name" value="Peptidase_S1_PA"/>
</dbReference>
<evidence type="ECO:0000259" key="5">
    <source>
        <dbReference type="PROSITE" id="PS50240"/>
    </source>
</evidence>
<comment type="similarity">
    <text evidence="3">Belongs to the peptidase S1 family. CLIP subfamily.</text>
</comment>
<dbReference type="SMART" id="SM00020">
    <property type="entry name" value="Tryp_SPc"/>
    <property type="match status" value="1"/>
</dbReference>
<dbReference type="STRING" id="568069.A0A1J1HMM9"/>
<name>A0A1J1HMM9_9DIPT</name>
<sequence length="394" mass="44602">MLEKFLLLLLLHSSTALFESCDKTFELETDENVTISSFDTLNLFNASSCRYTVSAPVNYIIDVTCVIQIDQSESHKCPLKRFFLSLDGHKDLRNSDYFCNRYGARRKFRRRSVLNRLTMAYVTQVDVTNDRYICSVRRVLSPCDCGWSRKARIFNGNDANLHEFPSMIALVALPINRVFCGGVIISERWGLTGAHCFNEELYADLSNVAAYVGEHDLSSSSETIYTESYELEKYVRHENYSREAYEQDFDIALIRTVKAIVFNAAVAPACLPWEFQEDSFDGKFVTVTGFGLLDFFGTPAKILQKVSLQILPIKYCKDSIYNSAKMCTYAEKKDSCTSDSGGPLYYSKGRQYVIGLVSYGVGCGTKTPSVNSRITSYLPWIVTVTEDDSFCRKS</sequence>
<dbReference type="PANTHER" id="PTHR24256">
    <property type="entry name" value="TRYPTASE-RELATED"/>
    <property type="match status" value="1"/>
</dbReference>
<feature type="signal peptide" evidence="4">
    <location>
        <begin position="1"/>
        <end position="16"/>
    </location>
</feature>
<dbReference type="GO" id="GO:0004252">
    <property type="term" value="F:serine-type endopeptidase activity"/>
    <property type="evidence" value="ECO:0007669"/>
    <property type="project" value="InterPro"/>
</dbReference>
<dbReference type="InterPro" id="IPR001254">
    <property type="entry name" value="Trypsin_dom"/>
</dbReference>
<organism evidence="6 7">
    <name type="scientific">Clunio marinus</name>
    <dbReference type="NCBI Taxonomy" id="568069"/>
    <lineage>
        <taxon>Eukaryota</taxon>
        <taxon>Metazoa</taxon>
        <taxon>Ecdysozoa</taxon>
        <taxon>Arthropoda</taxon>
        <taxon>Hexapoda</taxon>
        <taxon>Insecta</taxon>
        <taxon>Pterygota</taxon>
        <taxon>Neoptera</taxon>
        <taxon>Endopterygota</taxon>
        <taxon>Diptera</taxon>
        <taxon>Nematocera</taxon>
        <taxon>Chironomoidea</taxon>
        <taxon>Chironomidae</taxon>
        <taxon>Clunio</taxon>
    </lineage>
</organism>
<dbReference type="AlphaFoldDB" id="A0A1J1HMM9"/>
<dbReference type="InterPro" id="IPR051487">
    <property type="entry name" value="Ser/Thr_Proteases_Immune/Dev"/>
</dbReference>
<evidence type="ECO:0000256" key="1">
    <source>
        <dbReference type="ARBA" id="ARBA00023157"/>
    </source>
</evidence>
<dbReference type="InterPro" id="IPR043504">
    <property type="entry name" value="Peptidase_S1_PA_chymotrypsin"/>
</dbReference>
<dbReference type="PROSITE" id="PS50240">
    <property type="entry name" value="TRYPSIN_DOM"/>
    <property type="match status" value="1"/>
</dbReference>
<keyword evidence="1" id="KW-1015">Disulfide bond</keyword>
<dbReference type="Gene3D" id="2.40.10.10">
    <property type="entry name" value="Trypsin-like serine proteases"/>
    <property type="match status" value="1"/>
</dbReference>
<dbReference type="InterPro" id="IPR001314">
    <property type="entry name" value="Peptidase_S1A"/>
</dbReference>
<dbReference type="EMBL" id="CVRI01000012">
    <property type="protein sequence ID" value="CRK89320.1"/>
    <property type="molecule type" value="Genomic_DNA"/>
</dbReference>
<evidence type="ECO:0000256" key="4">
    <source>
        <dbReference type="SAM" id="SignalP"/>
    </source>
</evidence>
<dbReference type="Pfam" id="PF00089">
    <property type="entry name" value="Trypsin"/>
    <property type="match status" value="1"/>
</dbReference>
<dbReference type="OrthoDB" id="6380398at2759"/>
<accession>A0A1J1HMM9</accession>